<dbReference type="InterPro" id="IPR006175">
    <property type="entry name" value="YjgF/YER057c/UK114"/>
</dbReference>
<evidence type="ECO:0000256" key="1">
    <source>
        <dbReference type="ARBA" id="ARBA00010552"/>
    </source>
</evidence>
<dbReference type="NCBIfam" id="TIGR00004">
    <property type="entry name" value="Rid family detoxifying hydrolase"/>
    <property type="match status" value="1"/>
</dbReference>
<accession>A0A7C6A8R9</accession>
<dbReference type="PANTHER" id="PTHR11803">
    <property type="entry name" value="2-IMINOBUTANOATE/2-IMINOPROPANOATE DEAMINASE RIDA"/>
    <property type="match status" value="1"/>
</dbReference>
<dbReference type="Pfam" id="PF01042">
    <property type="entry name" value="Ribonuc_L-PSP"/>
    <property type="match status" value="1"/>
</dbReference>
<dbReference type="EMBL" id="DTLI01000075">
    <property type="protein sequence ID" value="HHS51827.1"/>
    <property type="molecule type" value="Genomic_DNA"/>
</dbReference>
<dbReference type="InterPro" id="IPR006056">
    <property type="entry name" value="RidA"/>
</dbReference>
<protein>
    <submittedName>
        <fullName evidence="2">RidA family protein</fullName>
    </submittedName>
</protein>
<dbReference type="PANTHER" id="PTHR11803:SF39">
    <property type="entry name" value="2-IMINOBUTANOATE_2-IMINOPROPANOATE DEAMINASE"/>
    <property type="match status" value="1"/>
</dbReference>
<name>A0A7C6A8R9_UNCW3</name>
<comment type="caution">
    <text evidence="2">The sequence shown here is derived from an EMBL/GenBank/DDBJ whole genome shotgun (WGS) entry which is preliminary data.</text>
</comment>
<organism evidence="2">
    <name type="scientific">candidate division WOR-3 bacterium</name>
    <dbReference type="NCBI Taxonomy" id="2052148"/>
    <lineage>
        <taxon>Bacteria</taxon>
        <taxon>Bacteria division WOR-3</taxon>
    </lineage>
</organism>
<evidence type="ECO:0000313" key="2">
    <source>
        <dbReference type="EMBL" id="HHS51827.1"/>
    </source>
</evidence>
<dbReference type="InterPro" id="IPR035959">
    <property type="entry name" value="RutC-like_sf"/>
</dbReference>
<dbReference type="AlphaFoldDB" id="A0A7C6A8R9"/>
<gene>
    <name evidence="2" type="ORF">ENW73_03025</name>
</gene>
<dbReference type="CDD" id="cd00448">
    <property type="entry name" value="YjgF_YER057c_UK114_family"/>
    <property type="match status" value="1"/>
</dbReference>
<dbReference type="GO" id="GO:0005829">
    <property type="term" value="C:cytosol"/>
    <property type="evidence" value="ECO:0007669"/>
    <property type="project" value="TreeGrafter"/>
</dbReference>
<reference evidence="2" key="1">
    <citation type="journal article" date="2020" name="mSystems">
        <title>Genome- and Community-Level Interaction Insights into Carbon Utilization and Element Cycling Functions of Hydrothermarchaeota in Hydrothermal Sediment.</title>
        <authorList>
            <person name="Zhou Z."/>
            <person name="Liu Y."/>
            <person name="Xu W."/>
            <person name="Pan J."/>
            <person name="Luo Z.H."/>
            <person name="Li M."/>
        </authorList>
    </citation>
    <scope>NUCLEOTIDE SEQUENCE [LARGE SCALE GENOMIC DNA]</scope>
    <source>
        <strain evidence="2">SpSt-876</strain>
    </source>
</reference>
<dbReference type="FunFam" id="3.30.1330.40:FF:000001">
    <property type="entry name" value="L-PSP family endoribonuclease"/>
    <property type="match status" value="1"/>
</dbReference>
<dbReference type="GO" id="GO:0019239">
    <property type="term" value="F:deaminase activity"/>
    <property type="evidence" value="ECO:0007669"/>
    <property type="project" value="TreeGrafter"/>
</dbReference>
<sequence>MKEIVYSEKAPKPIGPYSQAVWVGNLIFLSGQIGIDPNTGELVAGGVLAETRQVMNNIGAILAKINLSFDNIIKTTIFLTNLADFAQVNQIYAEYFKQDFPARSTIEVKALPKGAKIKIEVIAQR</sequence>
<proteinExistence type="inferred from homology"/>
<dbReference type="SUPFAM" id="SSF55298">
    <property type="entry name" value="YjgF-like"/>
    <property type="match status" value="1"/>
</dbReference>
<dbReference type="Gene3D" id="3.30.1330.40">
    <property type="entry name" value="RutC-like"/>
    <property type="match status" value="1"/>
</dbReference>
<comment type="similarity">
    <text evidence="1">Belongs to the RutC family.</text>
</comment>